<reference evidence="5" key="1">
    <citation type="submission" date="2023-07" db="EMBL/GenBank/DDBJ databases">
        <title>Sorghum-associated microbial communities from plants grown in Nebraska, USA.</title>
        <authorList>
            <person name="Schachtman D."/>
        </authorList>
    </citation>
    <scope>NUCLEOTIDE SEQUENCE</scope>
    <source>
        <strain evidence="5">DS3315</strain>
    </source>
</reference>
<dbReference type="PROSITE" id="PS01124">
    <property type="entry name" value="HTH_ARAC_FAMILY_2"/>
    <property type="match status" value="1"/>
</dbReference>
<protein>
    <submittedName>
        <fullName evidence="5">AraC-like DNA-binding protein</fullName>
    </submittedName>
</protein>
<accession>A0AAW8EQ62</accession>
<dbReference type="Proteomes" id="UP001224845">
    <property type="component" value="Unassembled WGS sequence"/>
</dbReference>
<gene>
    <name evidence="5" type="ORF">J2W39_006091</name>
</gene>
<dbReference type="PANTHER" id="PTHR47894">
    <property type="entry name" value="HTH-TYPE TRANSCRIPTIONAL REGULATOR GADX"/>
    <property type="match status" value="1"/>
</dbReference>
<dbReference type="PRINTS" id="PR00032">
    <property type="entry name" value="HTHARAC"/>
</dbReference>
<evidence type="ECO:0000313" key="6">
    <source>
        <dbReference type="Proteomes" id="UP001224845"/>
    </source>
</evidence>
<dbReference type="InterPro" id="IPR020449">
    <property type="entry name" value="Tscrpt_reg_AraC-type_HTH"/>
</dbReference>
<evidence type="ECO:0000259" key="4">
    <source>
        <dbReference type="PROSITE" id="PS01124"/>
    </source>
</evidence>
<dbReference type="Gene3D" id="1.10.10.60">
    <property type="entry name" value="Homeodomain-like"/>
    <property type="match status" value="1"/>
</dbReference>
<dbReference type="AlphaFoldDB" id="A0AAW8EQ62"/>
<dbReference type="GO" id="GO:0003700">
    <property type="term" value="F:DNA-binding transcription factor activity"/>
    <property type="evidence" value="ECO:0007669"/>
    <property type="project" value="InterPro"/>
</dbReference>
<dbReference type="GO" id="GO:0000976">
    <property type="term" value="F:transcription cis-regulatory region binding"/>
    <property type="evidence" value="ECO:0007669"/>
    <property type="project" value="TreeGrafter"/>
</dbReference>
<dbReference type="SUPFAM" id="SSF46689">
    <property type="entry name" value="Homeodomain-like"/>
    <property type="match status" value="1"/>
</dbReference>
<evidence type="ECO:0000313" key="5">
    <source>
        <dbReference type="EMBL" id="MDP9974807.1"/>
    </source>
</evidence>
<dbReference type="InterPro" id="IPR032687">
    <property type="entry name" value="AraC-type_N"/>
</dbReference>
<feature type="domain" description="HTH araC/xylS-type" evidence="4">
    <location>
        <begin position="231"/>
        <end position="328"/>
    </location>
</feature>
<dbReference type="Pfam" id="PF12833">
    <property type="entry name" value="HTH_18"/>
    <property type="match status" value="1"/>
</dbReference>
<dbReference type="RefSeq" id="WP_307596841.1">
    <property type="nucleotide sequence ID" value="NZ_JAUSRV010000020.1"/>
</dbReference>
<dbReference type="InterPro" id="IPR009057">
    <property type="entry name" value="Homeodomain-like_sf"/>
</dbReference>
<dbReference type="EMBL" id="JAUSRV010000020">
    <property type="protein sequence ID" value="MDP9974807.1"/>
    <property type="molecule type" value="Genomic_DNA"/>
</dbReference>
<keyword evidence="3" id="KW-0804">Transcription</keyword>
<proteinExistence type="predicted"/>
<dbReference type="GO" id="GO:0005829">
    <property type="term" value="C:cytosol"/>
    <property type="evidence" value="ECO:0007669"/>
    <property type="project" value="TreeGrafter"/>
</dbReference>
<dbReference type="PANTHER" id="PTHR47894:SF1">
    <property type="entry name" value="HTH-TYPE TRANSCRIPTIONAL REGULATOR VQSM"/>
    <property type="match status" value="1"/>
</dbReference>
<dbReference type="Pfam" id="PF12625">
    <property type="entry name" value="Arabinose_bd"/>
    <property type="match status" value="1"/>
</dbReference>
<dbReference type="SMART" id="SM00342">
    <property type="entry name" value="HTH_ARAC"/>
    <property type="match status" value="1"/>
</dbReference>
<keyword evidence="2 5" id="KW-0238">DNA-binding</keyword>
<comment type="caution">
    <text evidence="5">The sequence shown here is derived from an EMBL/GenBank/DDBJ whole genome shotgun (WGS) entry which is preliminary data.</text>
</comment>
<dbReference type="InterPro" id="IPR018060">
    <property type="entry name" value="HTH_AraC"/>
</dbReference>
<name>A0AAW8EQ62_VARPD</name>
<evidence type="ECO:0000256" key="1">
    <source>
        <dbReference type="ARBA" id="ARBA00023015"/>
    </source>
</evidence>
<keyword evidence="1" id="KW-0805">Transcription regulation</keyword>
<evidence type="ECO:0000256" key="3">
    <source>
        <dbReference type="ARBA" id="ARBA00023163"/>
    </source>
</evidence>
<sequence length="333" mass="36132">MHSVLGLGALLAEMADQGVSAEVVLGGSGLEARQLVDPEVRMSHRQKITIFRNAQRMARLPDVGLRAGARQRLSDFGVYGYALTSSAAFGDAVVLGMKYLKLAGPVVHKRFRLLGDTALLEGADVLSLGPVLPLATEFWLASMLQLATNILAAPFPSQCLRLPYPRPVHAAAYERMFGCPVHFDAPRIEWEFDAAVLRMACPGANPATAKLCASFCEQIMRTQPEGGGLVDQIRAVCLSNQGRMSNADAVARSLGLSVRTMHRRLAEDGLGFQAIADEVRQAIAASLLRNSPLSIDEIAERVGFSEAANFRKAFRRWTGLSPTQYRLQVQAKS</sequence>
<evidence type="ECO:0000256" key="2">
    <source>
        <dbReference type="ARBA" id="ARBA00023125"/>
    </source>
</evidence>
<organism evidence="5 6">
    <name type="scientific">Variovorax paradoxus</name>
    <dbReference type="NCBI Taxonomy" id="34073"/>
    <lineage>
        <taxon>Bacteria</taxon>
        <taxon>Pseudomonadati</taxon>
        <taxon>Pseudomonadota</taxon>
        <taxon>Betaproteobacteria</taxon>
        <taxon>Burkholderiales</taxon>
        <taxon>Comamonadaceae</taxon>
        <taxon>Variovorax</taxon>
    </lineage>
</organism>